<accession>A0A7S2U887</accession>
<feature type="compositionally biased region" description="Basic and acidic residues" evidence="1">
    <location>
        <begin position="1"/>
        <end position="18"/>
    </location>
</feature>
<feature type="compositionally biased region" description="Polar residues" evidence="1">
    <location>
        <begin position="32"/>
        <end position="41"/>
    </location>
</feature>
<organism evidence="2">
    <name type="scientific">Attheya septentrionalis</name>
    <dbReference type="NCBI Taxonomy" id="420275"/>
    <lineage>
        <taxon>Eukaryota</taxon>
        <taxon>Sar</taxon>
        <taxon>Stramenopiles</taxon>
        <taxon>Ochrophyta</taxon>
        <taxon>Bacillariophyta</taxon>
        <taxon>Coscinodiscophyceae</taxon>
        <taxon>Chaetocerotophycidae</taxon>
        <taxon>Chaetocerotales</taxon>
        <taxon>Attheyaceae</taxon>
        <taxon>Attheya</taxon>
    </lineage>
</organism>
<evidence type="ECO:0000313" key="2">
    <source>
        <dbReference type="EMBL" id="CAD9811604.1"/>
    </source>
</evidence>
<evidence type="ECO:0000256" key="1">
    <source>
        <dbReference type="SAM" id="MobiDB-lite"/>
    </source>
</evidence>
<dbReference type="AlphaFoldDB" id="A0A7S2U887"/>
<gene>
    <name evidence="2" type="ORF">ASEP1449_LOCUS3429</name>
</gene>
<feature type="region of interest" description="Disordered" evidence="1">
    <location>
        <begin position="1"/>
        <end position="66"/>
    </location>
</feature>
<dbReference type="SUPFAM" id="SSF56112">
    <property type="entry name" value="Protein kinase-like (PK-like)"/>
    <property type="match status" value="1"/>
</dbReference>
<feature type="compositionally biased region" description="Polar residues" evidence="1">
    <location>
        <begin position="52"/>
        <end position="66"/>
    </location>
</feature>
<name>A0A7S2U887_9STRA</name>
<dbReference type="InterPro" id="IPR011009">
    <property type="entry name" value="Kinase-like_dom_sf"/>
</dbReference>
<protein>
    <recommendedName>
        <fullName evidence="3">Protein kinase domain-containing protein</fullName>
    </recommendedName>
</protein>
<sequence length="251" mass="28306">MEQVLQRRWEKAIADKPPRSVGATIEPVVDLATTNKESNGGDSPRGQKRNRQSSTGKASSLSHAEQKCCKSTATPTVSLFDDEETDSCFGYDEFGMAIPWFDQIGDTLEVLGRGRSGEVTKVVWNTQPVALKTYILQFDDNRSLESVYEHELDVLWELQELWGKHVPELLFHKPWPTSPMIGLELGEPLPDDMSKWSDTDRQKANESVAKISELGWHQNDVRGANFVRLKGNKIAMIDFESMEKVPRADQV</sequence>
<dbReference type="EMBL" id="HBHQ01005126">
    <property type="protein sequence ID" value="CAD9811604.1"/>
    <property type="molecule type" value="Transcribed_RNA"/>
</dbReference>
<evidence type="ECO:0008006" key="3">
    <source>
        <dbReference type="Google" id="ProtNLM"/>
    </source>
</evidence>
<proteinExistence type="predicted"/>
<reference evidence="2" key="1">
    <citation type="submission" date="2021-01" db="EMBL/GenBank/DDBJ databases">
        <authorList>
            <person name="Corre E."/>
            <person name="Pelletier E."/>
            <person name="Niang G."/>
            <person name="Scheremetjew M."/>
            <person name="Finn R."/>
            <person name="Kale V."/>
            <person name="Holt S."/>
            <person name="Cochrane G."/>
            <person name="Meng A."/>
            <person name="Brown T."/>
            <person name="Cohen L."/>
        </authorList>
    </citation>
    <scope>NUCLEOTIDE SEQUENCE</scope>
    <source>
        <strain evidence="2">CCMP2084</strain>
    </source>
</reference>